<keyword evidence="2" id="KW-1185">Reference proteome</keyword>
<dbReference type="EMBL" id="CM047747">
    <property type="protein sequence ID" value="KAJ0017556.1"/>
    <property type="molecule type" value="Genomic_DNA"/>
</dbReference>
<accession>A0ACC0XIS7</accession>
<proteinExistence type="predicted"/>
<name>A0ACC0XIS7_9ROSI</name>
<gene>
    <name evidence="1" type="ORF">Pint_12201</name>
</gene>
<dbReference type="Proteomes" id="UP001163603">
    <property type="component" value="Chromosome 12"/>
</dbReference>
<comment type="caution">
    <text evidence="1">The sequence shown here is derived from an EMBL/GenBank/DDBJ whole genome shotgun (WGS) entry which is preliminary data.</text>
</comment>
<evidence type="ECO:0000313" key="2">
    <source>
        <dbReference type="Proteomes" id="UP001163603"/>
    </source>
</evidence>
<protein>
    <submittedName>
        <fullName evidence="1">Uncharacterized protein</fullName>
    </submittedName>
</protein>
<evidence type="ECO:0000313" key="1">
    <source>
        <dbReference type="EMBL" id="KAJ0017556.1"/>
    </source>
</evidence>
<sequence>MTQSDWFTDTGASAHMTPDPSQLDKVEPYHGKDCVVVGNGASLPITHTGTLSPSPNFQLLDVLVVPRPTKNLLSISKLTSDFPFSVTFSHDNFVVQNRVTGMAVAKGKREGGLYVLERGNSAFVSVLKNKNLHASFELWHARLGHVPSPPCHFCADDPVVEPLQVSSSTESTSPSPVLCLHTHATDQDPPAASMEPIHATTSSAPFASHPMITRAKSGIFKPRHPAHLSFFPFPLSSSHLPITSPLSHSTIQSQSQQHNSPIAALPQSPLPTAFDSTDCTNLSSAAPPKHLASTDPTISSTIDLVPRIPSNSTNSLPILTYQSPDSIHLTVDLPFDN</sequence>
<organism evidence="1 2">
    <name type="scientific">Pistacia integerrima</name>
    <dbReference type="NCBI Taxonomy" id="434235"/>
    <lineage>
        <taxon>Eukaryota</taxon>
        <taxon>Viridiplantae</taxon>
        <taxon>Streptophyta</taxon>
        <taxon>Embryophyta</taxon>
        <taxon>Tracheophyta</taxon>
        <taxon>Spermatophyta</taxon>
        <taxon>Magnoliopsida</taxon>
        <taxon>eudicotyledons</taxon>
        <taxon>Gunneridae</taxon>
        <taxon>Pentapetalae</taxon>
        <taxon>rosids</taxon>
        <taxon>malvids</taxon>
        <taxon>Sapindales</taxon>
        <taxon>Anacardiaceae</taxon>
        <taxon>Pistacia</taxon>
    </lineage>
</organism>
<reference evidence="2" key="1">
    <citation type="journal article" date="2023" name="G3 (Bethesda)">
        <title>Genome assembly and association tests identify interacting loci associated with vigor, precocity, and sex in interspecific pistachio rootstocks.</title>
        <authorList>
            <person name="Palmer W."/>
            <person name="Jacygrad E."/>
            <person name="Sagayaradj S."/>
            <person name="Cavanaugh K."/>
            <person name="Han R."/>
            <person name="Bertier L."/>
            <person name="Beede B."/>
            <person name="Kafkas S."/>
            <person name="Golino D."/>
            <person name="Preece J."/>
            <person name="Michelmore R."/>
        </authorList>
    </citation>
    <scope>NUCLEOTIDE SEQUENCE [LARGE SCALE GENOMIC DNA]</scope>
</reference>